<accession>A0A2G4F6T1</accession>
<proteinExistence type="predicted"/>
<sequence length="110" mass="12553">MVQNVSPIALLNKINPKRTMTKTEILAALKNLTPEERLEIIETASRMMREEIEEKVQRKAERKRRLRAAAEAAVNDYMPGGALYDLWSPDSEPYFESEEEYLNAGVKANA</sequence>
<protein>
    <submittedName>
        <fullName evidence="1">Uncharacterized protein</fullName>
    </submittedName>
</protein>
<evidence type="ECO:0000313" key="1">
    <source>
        <dbReference type="EMBL" id="PHX57217.1"/>
    </source>
</evidence>
<name>A0A2G4F6T1_9CYAN</name>
<dbReference type="EMBL" id="NXIB02000004">
    <property type="protein sequence ID" value="PHX57217.1"/>
    <property type="molecule type" value="Genomic_DNA"/>
</dbReference>
<dbReference type="AlphaFoldDB" id="A0A2G4F6T1"/>
<dbReference type="OrthoDB" id="495541at2"/>
<reference evidence="1" key="1">
    <citation type="submission" date="2017-10" db="EMBL/GenBank/DDBJ databases">
        <title>Draft genome sequence of the planktic cyanobacteria Tychonema bourrellyi isolated from alpine lentic freshwater.</title>
        <authorList>
            <person name="Tett A."/>
            <person name="Armanini F."/>
            <person name="Asnicar F."/>
            <person name="Boscaini A."/>
            <person name="Pasolli E."/>
            <person name="Zolfo M."/>
            <person name="Donati C."/>
            <person name="Salmaso N."/>
            <person name="Segata N."/>
        </authorList>
    </citation>
    <scope>NUCLEOTIDE SEQUENCE</scope>
    <source>
        <strain evidence="1">FEM_GT703</strain>
    </source>
</reference>
<organism evidence="1 2">
    <name type="scientific">Tychonema bourrellyi FEM_GT703</name>
    <dbReference type="NCBI Taxonomy" id="2040638"/>
    <lineage>
        <taxon>Bacteria</taxon>
        <taxon>Bacillati</taxon>
        <taxon>Cyanobacteriota</taxon>
        <taxon>Cyanophyceae</taxon>
        <taxon>Oscillatoriophycideae</taxon>
        <taxon>Oscillatoriales</taxon>
        <taxon>Microcoleaceae</taxon>
        <taxon>Tychonema</taxon>
    </lineage>
</organism>
<comment type="caution">
    <text evidence="1">The sequence shown here is derived from an EMBL/GenBank/DDBJ whole genome shotgun (WGS) entry which is preliminary data.</text>
</comment>
<evidence type="ECO:0000313" key="2">
    <source>
        <dbReference type="Proteomes" id="UP000226442"/>
    </source>
</evidence>
<dbReference type="Proteomes" id="UP000226442">
    <property type="component" value="Unassembled WGS sequence"/>
</dbReference>
<gene>
    <name evidence="1" type="ORF">CP500_001235</name>
</gene>
<keyword evidence="2" id="KW-1185">Reference proteome</keyword>